<dbReference type="SUPFAM" id="SSF51905">
    <property type="entry name" value="FAD/NAD(P)-binding domain"/>
    <property type="match status" value="2"/>
</dbReference>
<comment type="cofactor">
    <cofactor evidence="1">
        <name>FAD</name>
        <dbReference type="ChEBI" id="CHEBI:57692"/>
    </cofactor>
</comment>
<gene>
    <name evidence="6" type="ORF">J7W16_07745</name>
</gene>
<sequence length="307" mass="34368">MRGEIHLDCDVLIVGGGPSGLSAALVLGRAKRSVIVIDEGRPRNAVTRQSHGFLTRDNIKPMELRQIAREQLQTYPVNILDDTVVEIETRQDWFVIHSKKNKIHAKKVIFASGLKEHLPEIEGLQEAYGVSVFSCPYCDGWEHRDQPLAIIGNGENLFTYCKLISNWSEDLIVLSDGPTILSIEEQQQLKDRNITLIEEPIKELKSIDGRLTEITFEENDSIQRTAAFLLNTYATQFTTLPEKLGVELNEKGGYQTKRHGRTSTDGLYIIGDAAKRFTGLIGAASEGYETGIAVNLDLINEEWDEKS</sequence>
<evidence type="ECO:0000256" key="2">
    <source>
        <dbReference type="ARBA" id="ARBA00011738"/>
    </source>
</evidence>
<evidence type="ECO:0000256" key="3">
    <source>
        <dbReference type="ARBA" id="ARBA00022630"/>
    </source>
</evidence>
<dbReference type="Pfam" id="PF07992">
    <property type="entry name" value="Pyr_redox_2"/>
    <property type="match status" value="1"/>
</dbReference>
<dbReference type="PANTHER" id="PTHR48105">
    <property type="entry name" value="THIOREDOXIN REDUCTASE 1-RELATED-RELATED"/>
    <property type="match status" value="1"/>
</dbReference>
<proteinExistence type="predicted"/>
<keyword evidence="4" id="KW-0560">Oxidoreductase</keyword>
<keyword evidence="3" id="KW-0285">Flavoprotein</keyword>
<comment type="caution">
    <text evidence="6">The sequence shown here is derived from an EMBL/GenBank/DDBJ whole genome shotgun (WGS) entry which is preliminary data.</text>
</comment>
<protein>
    <submittedName>
        <fullName evidence="6">NAD(P)/FAD-dependent oxidoreductase</fullName>
    </submittedName>
</protein>
<reference evidence="6" key="1">
    <citation type="submission" date="2021-03" db="EMBL/GenBank/DDBJ databases">
        <title>Bacillus suaedae sp. nov., isolated from Suaeda aralocaspica.</title>
        <authorList>
            <person name="Lei R.F.R."/>
        </authorList>
    </citation>
    <scope>NUCLEOTIDE SEQUENCE</scope>
    <source>
        <strain evidence="6">YZJH907-2</strain>
    </source>
</reference>
<dbReference type="GO" id="GO:0016491">
    <property type="term" value="F:oxidoreductase activity"/>
    <property type="evidence" value="ECO:0007669"/>
    <property type="project" value="UniProtKB-KW"/>
</dbReference>
<dbReference type="Proteomes" id="UP000678228">
    <property type="component" value="Unassembled WGS sequence"/>
</dbReference>
<dbReference type="Gene3D" id="3.50.50.60">
    <property type="entry name" value="FAD/NAD(P)-binding domain"/>
    <property type="match status" value="2"/>
</dbReference>
<organism evidence="6 7">
    <name type="scientific">Halalkalibacter suaedae</name>
    <dbReference type="NCBI Taxonomy" id="2822140"/>
    <lineage>
        <taxon>Bacteria</taxon>
        <taxon>Bacillati</taxon>
        <taxon>Bacillota</taxon>
        <taxon>Bacilli</taxon>
        <taxon>Bacillales</taxon>
        <taxon>Bacillaceae</taxon>
        <taxon>Halalkalibacter</taxon>
    </lineage>
</organism>
<comment type="subunit">
    <text evidence="2">Homodimer.</text>
</comment>
<dbReference type="InterPro" id="IPR050097">
    <property type="entry name" value="Ferredoxin-NADP_redctase_2"/>
</dbReference>
<feature type="domain" description="FAD/NAD(P)-binding" evidence="5">
    <location>
        <begin position="10"/>
        <end position="283"/>
    </location>
</feature>
<evidence type="ECO:0000313" key="7">
    <source>
        <dbReference type="Proteomes" id="UP000678228"/>
    </source>
</evidence>
<evidence type="ECO:0000256" key="1">
    <source>
        <dbReference type="ARBA" id="ARBA00001974"/>
    </source>
</evidence>
<name>A0A941AMX8_9BACI</name>
<dbReference type="PRINTS" id="PR00368">
    <property type="entry name" value="FADPNR"/>
</dbReference>
<dbReference type="InterPro" id="IPR023753">
    <property type="entry name" value="FAD/NAD-binding_dom"/>
</dbReference>
<dbReference type="InterPro" id="IPR036188">
    <property type="entry name" value="FAD/NAD-bd_sf"/>
</dbReference>
<evidence type="ECO:0000259" key="5">
    <source>
        <dbReference type="Pfam" id="PF07992"/>
    </source>
</evidence>
<dbReference type="PRINTS" id="PR00469">
    <property type="entry name" value="PNDRDTASEII"/>
</dbReference>
<dbReference type="EMBL" id="JAGKSQ010000003">
    <property type="protein sequence ID" value="MBP3951025.1"/>
    <property type="molecule type" value="Genomic_DNA"/>
</dbReference>
<dbReference type="AlphaFoldDB" id="A0A941AMX8"/>
<accession>A0A941AMX8</accession>
<keyword evidence="7" id="KW-1185">Reference proteome</keyword>
<evidence type="ECO:0000256" key="4">
    <source>
        <dbReference type="ARBA" id="ARBA00023002"/>
    </source>
</evidence>
<evidence type="ECO:0000313" key="6">
    <source>
        <dbReference type="EMBL" id="MBP3951025.1"/>
    </source>
</evidence>